<dbReference type="InterPro" id="IPR023827">
    <property type="entry name" value="Peptidase_S8_Asp-AS"/>
</dbReference>
<dbReference type="Pfam" id="PF05922">
    <property type="entry name" value="Inhibitor_I9"/>
    <property type="match status" value="1"/>
</dbReference>
<dbReference type="CDD" id="cd00209">
    <property type="entry name" value="DHFR"/>
    <property type="match status" value="1"/>
</dbReference>
<dbReference type="GO" id="GO:0005615">
    <property type="term" value="C:extracellular space"/>
    <property type="evidence" value="ECO:0007669"/>
    <property type="project" value="TreeGrafter"/>
</dbReference>
<keyword evidence="7" id="KW-0521">NADP</keyword>
<dbReference type="PROSITE" id="PS51892">
    <property type="entry name" value="SUBTILASE"/>
    <property type="match status" value="1"/>
</dbReference>
<dbReference type="GO" id="GO:0006730">
    <property type="term" value="P:one-carbon metabolic process"/>
    <property type="evidence" value="ECO:0007669"/>
    <property type="project" value="UniProtKB-KW"/>
</dbReference>
<dbReference type="SUPFAM" id="SSF52743">
    <property type="entry name" value="Subtilisin-like"/>
    <property type="match status" value="1"/>
</dbReference>
<keyword evidence="11" id="KW-0812">Transmembrane</keyword>
<dbReference type="InterPro" id="IPR017925">
    <property type="entry name" value="DHFR_CS"/>
</dbReference>
<name>A0A8H5HKQ4_9AGAR</name>
<dbReference type="CDD" id="cd04077">
    <property type="entry name" value="Peptidases_S8_PCSK9_ProteinaseK_like"/>
    <property type="match status" value="1"/>
</dbReference>
<dbReference type="Pfam" id="PF00186">
    <property type="entry name" value="DHFR_1"/>
    <property type="match status" value="1"/>
</dbReference>
<dbReference type="Gene3D" id="3.40.430.10">
    <property type="entry name" value="Dihydrofolate Reductase, subunit A"/>
    <property type="match status" value="1"/>
</dbReference>
<feature type="active site" description="Charge relay system" evidence="9">
    <location>
        <position position="789"/>
    </location>
</feature>
<dbReference type="SUPFAM" id="SSF53597">
    <property type="entry name" value="Dihydrofolate reductase-like"/>
    <property type="match status" value="1"/>
</dbReference>
<dbReference type="InterPro" id="IPR001796">
    <property type="entry name" value="DHFR_dom"/>
</dbReference>
<dbReference type="EC" id="1.5.1.3" evidence="2"/>
<evidence type="ECO:0000256" key="11">
    <source>
        <dbReference type="SAM" id="Phobius"/>
    </source>
</evidence>
<dbReference type="OrthoDB" id="414698at2759"/>
<feature type="transmembrane region" description="Helical" evidence="11">
    <location>
        <begin position="450"/>
        <end position="475"/>
    </location>
</feature>
<evidence type="ECO:0000259" key="12">
    <source>
        <dbReference type="PROSITE" id="PS51330"/>
    </source>
</evidence>
<dbReference type="PROSITE" id="PS00137">
    <property type="entry name" value="SUBTILASE_HIS"/>
    <property type="match status" value="1"/>
</dbReference>
<accession>A0A8H5HKQ4</accession>
<organism evidence="13 14">
    <name type="scientific">Tricholomella constricta</name>
    <dbReference type="NCBI Taxonomy" id="117010"/>
    <lineage>
        <taxon>Eukaryota</taxon>
        <taxon>Fungi</taxon>
        <taxon>Dikarya</taxon>
        <taxon>Basidiomycota</taxon>
        <taxon>Agaricomycotina</taxon>
        <taxon>Agaricomycetes</taxon>
        <taxon>Agaricomycetidae</taxon>
        <taxon>Agaricales</taxon>
        <taxon>Tricholomatineae</taxon>
        <taxon>Lyophyllaceae</taxon>
        <taxon>Tricholomella</taxon>
    </lineage>
</organism>
<dbReference type="InterPro" id="IPR036852">
    <property type="entry name" value="Peptidase_S8/S53_dom_sf"/>
</dbReference>
<dbReference type="GO" id="GO:0046654">
    <property type="term" value="P:tetrahydrofolate biosynthetic process"/>
    <property type="evidence" value="ECO:0007669"/>
    <property type="project" value="UniProtKB-UniPathway"/>
</dbReference>
<dbReference type="GO" id="GO:0006508">
    <property type="term" value="P:proteolysis"/>
    <property type="evidence" value="ECO:0007669"/>
    <property type="project" value="UniProtKB-KW"/>
</dbReference>
<evidence type="ECO:0000256" key="4">
    <source>
        <dbReference type="ARBA" id="ARBA00022670"/>
    </source>
</evidence>
<comment type="caution">
    <text evidence="13">The sequence shown here is derived from an EMBL/GenBank/DDBJ whole genome shotgun (WGS) entry which is preliminary data.</text>
</comment>
<dbReference type="InterPro" id="IPR015500">
    <property type="entry name" value="Peptidase_S8_subtilisin-rel"/>
</dbReference>
<dbReference type="FunFam" id="3.40.50.200:FF:000014">
    <property type="entry name" value="Proteinase K"/>
    <property type="match status" value="1"/>
</dbReference>
<dbReference type="AlphaFoldDB" id="A0A8H5HKQ4"/>
<evidence type="ECO:0000256" key="5">
    <source>
        <dbReference type="ARBA" id="ARBA00022801"/>
    </source>
</evidence>
<dbReference type="PROSITE" id="PS00138">
    <property type="entry name" value="SUBTILASE_SER"/>
    <property type="match status" value="1"/>
</dbReference>
<keyword evidence="8" id="KW-0560">Oxidoreductase</keyword>
<dbReference type="Pfam" id="PF00082">
    <property type="entry name" value="Peptidase_S8"/>
    <property type="match status" value="1"/>
</dbReference>
<dbReference type="Proteomes" id="UP000565441">
    <property type="component" value="Unassembled WGS sequence"/>
</dbReference>
<feature type="transmembrane region" description="Helical" evidence="11">
    <location>
        <begin position="286"/>
        <end position="305"/>
    </location>
</feature>
<dbReference type="InterPro" id="IPR034193">
    <property type="entry name" value="PCSK9_ProteinaseK-like"/>
</dbReference>
<protein>
    <recommendedName>
        <fullName evidence="2">dihydrofolate reductase</fullName>
        <ecNumber evidence="2">1.5.1.3</ecNumber>
    </recommendedName>
</protein>
<evidence type="ECO:0000313" key="13">
    <source>
        <dbReference type="EMBL" id="KAF5385321.1"/>
    </source>
</evidence>
<feature type="transmembrane region" description="Helical" evidence="11">
    <location>
        <begin position="240"/>
        <end position="258"/>
    </location>
</feature>
<keyword evidence="4 9" id="KW-0645">Protease</keyword>
<evidence type="ECO:0000256" key="6">
    <source>
        <dbReference type="ARBA" id="ARBA00022825"/>
    </source>
</evidence>
<feature type="transmembrane region" description="Helical" evidence="11">
    <location>
        <begin position="355"/>
        <end position="374"/>
    </location>
</feature>
<dbReference type="PROSITE" id="PS00136">
    <property type="entry name" value="SUBTILASE_ASP"/>
    <property type="match status" value="1"/>
</dbReference>
<dbReference type="InterPro" id="IPR023828">
    <property type="entry name" value="Peptidase_S8_Ser-AS"/>
</dbReference>
<keyword evidence="11" id="KW-0472">Membrane</keyword>
<feature type="active site" description="Charge relay system" evidence="9">
    <location>
        <position position="603"/>
    </location>
</feature>
<reference evidence="13 14" key="1">
    <citation type="journal article" date="2020" name="ISME J.">
        <title>Uncovering the hidden diversity of litter-decomposition mechanisms in mushroom-forming fungi.</title>
        <authorList>
            <person name="Floudas D."/>
            <person name="Bentzer J."/>
            <person name="Ahren D."/>
            <person name="Johansson T."/>
            <person name="Persson P."/>
            <person name="Tunlid A."/>
        </authorList>
    </citation>
    <scope>NUCLEOTIDE SEQUENCE [LARGE SCALE GENOMIC DNA]</scope>
    <source>
        <strain evidence="13 14">CBS 661.87</strain>
    </source>
</reference>
<proteinExistence type="inferred from homology"/>
<keyword evidence="3" id="KW-0554">One-carbon metabolism</keyword>
<dbReference type="GO" id="GO:0004146">
    <property type="term" value="F:dihydrofolate reductase activity"/>
    <property type="evidence" value="ECO:0007669"/>
    <property type="project" value="UniProtKB-EC"/>
</dbReference>
<dbReference type="InterPro" id="IPR000209">
    <property type="entry name" value="Peptidase_S8/S53_dom"/>
</dbReference>
<evidence type="ECO:0000256" key="8">
    <source>
        <dbReference type="ARBA" id="ARBA00023002"/>
    </source>
</evidence>
<dbReference type="InterPro" id="IPR022398">
    <property type="entry name" value="Peptidase_S8_His-AS"/>
</dbReference>
<feature type="active site" description="Charge relay system" evidence="9">
    <location>
        <position position="634"/>
    </location>
</feature>
<evidence type="ECO:0000256" key="2">
    <source>
        <dbReference type="ARBA" id="ARBA00012856"/>
    </source>
</evidence>
<dbReference type="PROSITE" id="PS00075">
    <property type="entry name" value="DHFR_1"/>
    <property type="match status" value="1"/>
</dbReference>
<dbReference type="PANTHER" id="PTHR43806">
    <property type="entry name" value="PEPTIDASE S8"/>
    <property type="match status" value="1"/>
</dbReference>
<dbReference type="InterPro" id="IPR024072">
    <property type="entry name" value="DHFR-like_dom_sf"/>
</dbReference>
<sequence length="842" mass="88880">MFRLTIIVAATKSNGIGQNAGLPWHLSRELKYFAQVTTAAPEDRVNAVIMGRNTWESIPKKYRPLPRRVNIVTSRNENYELESSANTLSYLHTSLASALERLKPSNVGRKPIHRAFVIGGASLYSESLALPASSSAYVDRILLTRIISPAFDACDAFMPDFFKDETDEGRRWGRASHGELEEWVGFKVPEGVQEENGVESSLALGDLALDGAKAIWNTNAFFAYVITVKLFKLKWEPRRLLAVLLATLGVIVVVYGGSTSDDDAQPSIKQSSTDIAPTSIKPSAPLIGDLLTLVASIGYGLYQVLYKKYAALSTDPEVVSDRLYDQIPSENLSVAQCNTADHANAVHPLPFGLHANFLTTCMGLLTLVILWLPIPFLHYFDIEPFMLPPNSKTTLAIAGISLSGVVFNAGFMVLLGIWGPIITSVGNLLTIVLVFISDAAQLPTPSKTPWITFFTMRFFAAVFAAIAIATPAFAVPSPLRTVEKFSGKTSGKYIVKVKKGVSRAALFSKLKLNTAVTHDWKELNGFAGNLDEATLNALRASDDVEFISEDGIMHTMVTQTNAPWGLSRLSSTTKLANQSPSALTFSYTYDASAGAGVDIYVVDTGVFTSHSQFGGRARWGATFGGYANADGNGHGTHCAGTAAGSQFGVAKAASIIAVKVLSDAGSGSTSDIVSGMNWVLTSARASGRPSIVSMSLGGGASTALDNAVATLTNAGIHVVVAAGNSNVDAGSTSPARAPSAVTVGASTIADARASFSNYGSVVDIFAPGQNVISSWIGSTTATNNISGTSMACPHVAGLVAYLIGTRGNQSPAAMSTLLKSLAIKNAITGLSSSTANNLAHNA</sequence>
<feature type="transmembrane region" description="Helical" evidence="11">
    <location>
        <begin position="425"/>
        <end position="444"/>
    </location>
</feature>
<dbReference type="InterPro" id="IPR010259">
    <property type="entry name" value="S8pro/Inhibitor_I9"/>
</dbReference>
<dbReference type="UniPathway" id="UPA00077">
    <property type="reaction ID" value="UER00158"/>
</dbReference>
<evidence type="ECO:0000256" key="10">
    <source>
        <dbReference type="RuleBase" id="RU003355"/>
    </source>
</evidence>
<keyword evidence="11" id="KW-1133">Transmembrane helix</keyword>
<dbReference type="GO" id="GO:0004252">
    <property type="term" value="F:serine-type endopeptidase activity"/>
    <property type="evidence" value="ECO:0007669"/>
    <property type="project" value="UniProtKB-UniRule"/>
</dbReference>
<keyword evidence="14" id="KW-1185">Reference proteome</keyword>
<dbReference type="PANTHER" id="PTHR43806:SF58">
    <property type="entry name" value="ALKALINE PROTEASE 1-RELATED"/>
    <property type="match status" value="1"/>
</dbReference>
<evidence type="ECO:0000256" key="9">
    <source>
        <dbReference type="PROSITE-ProRule" id="PRU01240"/>
    </source>
</evidence>
<evidence type="ECO:0000256" key="7">
    <source>
        <dbReference type="ARBA" id="ARBA00022857"/>
    </source>
</evidence>
<dbReference type="InterPro" id="IPR037045">
    <property type="entry name" value="S8pro/Inhibitor_I9_sf"/>
</dbReference>
<dbReference type="Gene3D" id="3.30.70.80">
    <property type="entry name" value="Peptidase S8 propeptide/proteinase inhibitor I9"/>
    <property type="match status" value="1"/>
</dbReference>
<dbReference type="PROSITE" id="PS51330">
    <property type="entry name" value="DHFR_2"/>
    <property type="match status" value="1"/>
</dbReference>
<keyword evidence="6 9" id="KW-0720">Serine protease</keyword>
<evidence type="ECO:0000256" key="3">
    <source>
        <dbReference type="ARBA" id="ARBA00022563"/>
    </source>
</evidence>
<gene>
    <name evidence="13" type="ORF">D9615_001506</name>
</gene>
<dbReference type="SUPFAM" id="SSF54897">
    <property type="entry name" value="Protease propeptides/inhibitors"/>
    <property type="match status" value="1"/>
</dbReference>
<dbReference type="PRINTS" id="PR00723">
    <property type="entry name" value="SUBTILISIN"/>
</dbReference>
<dbReference type="EMBL" id="JAACJP010000004">
    <property type="protein sequence ID" value="KAF5385321.1"/>
    <property type="molecule type" value="Genomic_DNA"/>
</dbReference>
<keyword evidence="5 9" id="KW-0378">Hydrolase</keyword>
<feature type="domain" description="DHFR" evidence="12">
    <location>
        <begin position="3"/>
        <end position="231"/>
    </location>
</feature>
<comment type="similarity">
    <text evidence="1 9 10">Belongs to the peptidase S8 family.</text>
</comment>
<dbReference type="InterPro" id="IPR050131">
    <property type="entry name" value="Peptidase_S8_subtilisin-like"/>
</dbReference>
<evidence type="ECO:0000256" key="1">
    <source>
        <dbReference type="ARBA" id="ARBA00011073"/>
    </source>
</evidence>
<dbReference type="Gene3D" id="3.40.50.200">
    <property type="entry name" value="Peptidase S8/S53 domain"/>
    <property type="match status" value="1"/>
</dbReference>
<evidence type="ECO:0000313" key="14">
    <source>
        <dbReference type="Proteomes" id="UP000565441"/>
    </source>
</evidence>